<sequence>MGHHCCTKQKVKRGLWSPEEDEKLVHHITTYGHGCWSSVPKLAGLERCGKSCRLRWINYLRPDLKRGSFTEAEERTIIDVHRILGNRWAQIAKHLPGRTDNEVKNFWNSCIKKKLLAQGLDPNTHNLLSTTKTTTTTNTSSSSYRINIIKSNNNNNATNYKQYMTFTVGTTSSSSSSRLINNTTTTTTTTTTSCQEPFFDTQILNYNSSANWASPAIELPFDQKLQNNTQQACDDDQLLNINDYTLFDGSGVVDFDLDQLVESGNISICTAEQPTFSYSSAIMPKEIPGFYYDPEKNRYFPCKGPIPGSSSKPPIPPPSDDRKYFISKSQADGLCKRFKLRPELLQARELCGDVVSLGKRKLNFQAEYRKRHVSQPVVWKYRGTKRMANISLEHGVADVILPDGVVESDILLSGGMIGLLCVFQVGKNRQEFGPTRIYKVDTVWPHNSDQMPRQKELLRHLGGYRGSGQPMSSDVSCVVASRNSSQQTDDTMSKHFVITTLGSADTPGCVYVLDLSKPLDFSSLSPIDGGFNEISQFNQTIWAADCEPKGTHAAVGNRGVALLNIETKVSWSLRYKSDVLSVQFDQSGNSILCGLRNGDILTVDTRQKPIRIAGSSRKVSMPSSVCCLASLKLWDQYFLASSMDGSIKLYDHRLMQRGAVQSYEGNVNSHTRIRLGVDPSEKVIMSGGEDCGLRVWDIKSGEMLFNEQFMGAVPSAVCWPKSRGGNVGKDHSLGAWVGSYEGIFYMDWL</sequence>
<dbReference type="PANTHER" id="PTHR44472:SF1">
    <property type="entry name" value="DDB1 AND CUL4 ASSOCIATED FACTOR 4"/>
    <property type="match status" value="1"/>
</dbReference>
<dbReference type="PANTHER" id="PTHR44472">
    <property type="entry name" value="DDB1- AND CUL4-ASSOCIATED FACTOR 4-RELATED"/>
    <property type="match status" value="1"/>
</dbReference>
<keyword evidence="3" id="KW-0677">Repeat</keyword>
<proteinExistence type="predicted"/>
<evidence type="ECO:0000256" key="1">
    <source>
        <dbReference type="ARBA" id="ARBA00004123"/>
    </source>
</evidence>
<organism evidence="11 12">
    <name type="scientific">Striga hermonthica</name>
    <name type="common">Purple witchweed</name>
    <name type="synonym">Buchnera hermonthica</name>
    <dbReference type="NCBI Taxonomy" id="68872"/>
    <lineage>
        <taxon>Eukaryota</taxon>
        <taxon>Viridiplantae</taxon>
        <taxon>Streptophyta</taxon>
        <taxon>Embryophyta</taxon>
        <taxon>Tracheophyta</taxon>
        <taxon>Spermatophyta</taxon>
        <taxon>Magnoliopsida</taxon>
        <taxon>eudicotyledons</taxon>
        <taxon>Gunneridae</taxon>
        <taxon>Pentapetalae</taxon>
        <taxon>asterids</taxon>
        <taxon>lamiids</taxon>
        <taxon>Lamiales</taxon>
        <taxon>Orobanchaceae</taxon>
        <taxon>Buchnereae</taxon>
        <taxon>Striga</taxon>
    </lineage>
</organism>
<evidence type="ECO:0000256" key="3">
    <source>
        <dbReference type="ARBA" id="ARBA00022737"/>
    </source>
</evidence>
<name>A0A9N7RB49_STRHE</name>
<evidence type="ECO:0000256" key="5">
    <source>
        <dbReference type="ARBA" id="ARBA00023125"/>
    </source>
</evidence>
<evidence type="ECO:0000256" key="4">
    <source>
        <dbReference type="ARBA" id="ARBA00023015"/>
    </source>
</evidence>
<dbReference type="Gene3D" id="2.130.10.10">
    <property type="entry name" value="YVTN repeat-like/Quinoprotein amine dehydrogenase"/>
    <property type="match status" value="1"/>
</dbReference>
<dbReference type="InterPro" id="IPR001680">
    <property type="entry name" value="WD40_rpt"/>
</dbReference>
<dbReference type="InterPro" id="IPR019775">
    <property type="entry name" value="WD40_repeat_CS"/>
</dbReference>
<evidence type="ECO:0000259" key="9">
    <source>
        <dbReference type="PROSITE" id="PS50090"/>
    </source>
</evidence>
<dbReference type="PROSITE" id="PS50082">
    <property type="entry name" value="WD_REPEATS_2"/>
    <property type="match status" value="1"/>
</dbReference>
<feature type="domain" description="HTH myb-type" evidence="10">
    <location>
        <begin position="8"/>
        <end position="60"/>
    </location>
</feature>
<comment type="subcellular location">
    <subcellularLocation>
        <location evidence="1">Nucleus</location>
    </subcellularLocation>
</comment>
<feature type="domain" description="Myb-like" evidence="9">
    <location>
        <begin position="8"/>
        <end position="60"/>
    </location>
</feature>
<evidence type="ECO:0000259" key="10">
    <source>
        <dbReference type="PROSITE" id="PS51294"/>
    </source>
</evidence>
<dbReference type="FunFam" id="1.10.10.60:FF:000047">
    <property type="entry name" value="Myb transcription factor"/>
    <property type="match status" value="1"/>
</dbReference>
<dbReference type="GO" id="GO:0003677">
    <property type="term" value="F:DNA binding"/>
    <property type="evidence" value="ECO:0007669"/>
    <property type="project" value="UniProtKB-KW"/>
</dbReference>
<dbReference type="InterPro" id="IPR052254">
    <property type="entry name" value="CUL4-DDB1_E3_ligase_receptor"/>
</dbReference>
<evidence type="ECO:0000256" key="8">
    <source>
        <dbReference type="PROSITE-ProRule" id="PRU00221"/>
    </source>
</evidence>
<dbReference type="PROSITE" id="PS50090">
    <property type="entry name" value="MYB_LIKE"/>
    <property type="match status" value="2"/>
</dbReference>
<feature type="domain" description="Myb-like" evidence="9">
    <location>
        <begin position="61"/>
        <end position="111"/>
    </location>
</feature>
<dbReference type="Pfam" id="PF00249">
    <property type="entry name" value="Myb_DNA-binding"/>
    <property type="match status" value="2"/>
</dbReference>
<dbReference type="SMART" id="SM00717">
    <property type="entry name" value="SANT"/>
    <property type="match status" value="2"/>
</dbReference>
<keyword evidence="2 8" id="KW-0853">WD repeat</keyword>
<keyword evidence="4" id="KW-0805">Transcription regulation</keyword>
<dbReference type="FunFam" id="1.10.10.60:FF:000140">
    <property type="entry name" value="Myb transcription factor"/>
    <property type="match status" value="1"/>
</dbReference>
<dbReference type="SUPFAM" id="SSF50978">
    <property type="entry name" value="WD40 repeat-like"/>
    <property type="match status" value="1"/>
</dbReference>
<dbReference type="Pfam" id="PF23761">
    <property type="entry name" value="Beta-prop_DCAF4"/>
    <property type="match status" value="1"/>
</dbReference>
<feature type="repeat" description="WD" evidence="8">
    <location>
        <begin position="675"/>
        <end position="706"/>
    </location>
</feature>
<dbReference type="OrthoDB" id="128867at2759"/>
<dbReference type="GO" id="GO:0005634">
    <property type="term" value="C:nucleus"/>
    <property type="evidence" value="ECO:0007669"/>
    <property type="project" value="UniProtKB-SubCell"/>
</dbReference>
<dbReference type="PROSITE" id="PS00678">
    <property type="entry name" value="WD_REPEATS_1"/>
    <property type="match status" value="1"/>
</dbReference>
<dbReference type="CDD" id="cd00167">
    <property type="entry name" value="SANT"/>
    <property type="match status" value="2"/>
</dbReference>
<evidence type="ECO:0000313" key="12">
    <source>
        <dbReference type="Proteomes" id="UP001153555"/>
    </source>
</evidence>
<keyword evidence="5" id="KW-0238">DNA-binding</keyword>
<keyword evidence="12" id="KW-1185">Reference proteome</keyword>
<dbReference type="InterPro" id="IPR009057">
    <property type="entry name" value="Homeodomain-like_sf"/>
</dbReference>
<dbReference type="Proteomes" id="UP001153555">
    <property type="component" value="Unassembled WGS sequence"/>
</dbReference>
<dbReference type="InterPro" id="IPR036322">
    <property type="entry name" value="WD40_repeat_dom_sf"/>
</dbReference>
<comment type="caution">
    <text evidence="11">The sequence shown here is derived from an EMBL/GenBank/DDBJ whole genome shotgun (WGS) entry which is preliminary data.</text>
</comment>
<dbReference type="InterPro" id="IPR015943">
    <property type="entry name" value="WD40/YVTN_repeat-like_dom_sf"/>
</dbReference>
<protein>
    <submittedName>
        <fullName evidence="11">Transducin/WD40 repeat-like superfamily protein</fullName>
    </submittedName>
</protein>
<accession>A0A9N7RB49</accession>
<keyword evidence="6" id="KW-0804">Transcription</keyword>
<dbReference type="Gene3D" id="1.10.10.60">
    <property type="entry name" value="Homeodomain-like"/>
    <property type="match status" value="2"/>
</dbReference>
<keyword evidence="7" id="KW-0539">Nucleus</keyword>
<evidence type="ECO:0000256" key="2">
    <source>
        <dbReference type="ARBA" id="ARBA00022574"/>
    </source>
</evidence>
<dbReference type="InterPro" id="IPR001005">
    <property type="entry name" value="SANT/Myb"/>
</dbReference>
<dbReference type="PROSITE" id="PS51294">
    <property type="entry name" value="HTH_MYB"/>
    <property type="match status" value="2"/>
</dbReference>
<dbReference type="AlphaFoldDB" id="A0A9N7RB49"/>
<evidence type="ECO:0000256" key="6">
    <source>
        <dbReference type="ARBA" id="ARBA00023163"/>
    </source>
</evidence>
<dbReference type="EMBL" id="CACSLK010024540">
    <property type="protein sequence ID" value="CAA0823803.1"/>
    <property type="molecule type" value="Genomic_DNA"/>
</dbReference>
<dbReference type="SMART" id="SM00320">
    <property type="entry name" value="WD40"/>
    <property type="match status" value="3"/>
</dbReference>
<evidence type="ECO:0000256" key="7">
    <source>
        <dbReference type="ARBA" id="ARBA00023242"/>
    </source>
</evidence>
<dbReference type="InterPro" id="IPR017930">
    <property type="entry name" value="Myb_dom"/>
</dbReference>
<gene>
    <name evidence="11" type="ORF">SHERM_20945</name>
</gene>
<evidence type="ECO:0000313" key="11">
    <source>
        <dbReference type="EMBL" id="CAA0823803.1"/>
    </source>
</evidence>
<dbReference type="SUPFAM" id="SSF46689">
    <property type="entry name" value="Homeodomain-like"/>
    <property type="match status" value="1"/>
</dbReference>
<reference evidence="11" key="1">
    <citation type="submission" date="2019-12" db="EMBL/GenBank/DDBJ databases">
        <authorList>
            <person name="Scholes J."/>
        </authorList>
    </citation>
    <scope>NUCLEOTIDE SEQUENCE</scope>
</reference>
<feature type="domain" description="HTH myb-type" evidence="10">
    <location>
        <begin position="61"/>
        <end position="115"/>
    </location>
</feature>